<dbReference type="Proteomes" id="UP000184420">
    <property type="component" value="Unassembled WGS sequence"/>
</dbReference>
<organism evidence="2 3">
    <name type="scientific">Chitinophaga jiangningensis</name>
    <dbReference type="NCBI Taxonomy" id="1419482"/>
    <lineage>
        <taxon>Bacteria</taxon>
        <taxon>Pseudomonadati</taxon>
        <taxon>Bacteroidota</taxon>
        <taxon>Chitinophagia</taxon>
        <taxon>Chitinophagales</taxon>
        <taxon>Chitinophagaceae</taxon>
        <taxon>Chitinophaga</taxon>
    </lineage>
</organism>
<feature type="transmembrane region" description="Helical" evidence="1">
    <location>
        <begin position="12"/>
        <end position="33"/>
    </location>
</feature>
<accession>A0A1M7K9V4</accession>
<feature type="transmembrane region" description="Helical" evidence="1">
    <location>
        <begin position="78"/>
        <end position="97"/>
    </location>
</feature>
<dbReference type="STRING" id="1419482.SAMN05444266_109216"/>
<sequence length="184" mass="21111">MKQKLYQIALRTNIWPFAIPMAILFMLMSFYLIPNIQILLGSMPLPDTMFNGYDAVYIQQLFEKLESDGRSAYLQLELYADIPFILLYVATFLLAIAKLLIHNRLWNRIWYCTLCFPVLAGIFDMAENTGIIFMLQTNRIGALASITSCFTRAKGYFLPFTLLTLLVLLVVMGYNKILIAKRAS</sequence>
<gene>
    <name evidence="2" type="ORF">SAMN05444266_109216</name>
</gene>
<protein>
    <submittedName>
        <fullName evidence="2">Uncharacterized protein</fullName>
    </submittedName>
</protein>
<keyword evidence="1" id="KW-0472">Membrane</keyword>
<feature type="transmembrane region" description="Helical" evidence="1">
    <location>
        <begin position="155"/>
        <end position="174"/>
    </location>
</feature>
<evidence type="ECO:0000313" key="3">
    <source>
        <dbReference type="Proteomes" id="UP000184420"/>
    </source>
</evidence>
<name>A0A1M7K9V4_9BACT</name>
<dbReference type="AlphaFoldDB" id="A0A1M7K9V4"/>
<keyword evidence="1" id="KW-1133">Transmembrane helix</keyword>
<feature type="transmembrane region" description="Helical" evidence="1">
    <location>
        <begin position="109"/>
        <end position="135"/>
    </location>
</feature>
<dbReference type="EMBL" id="FRBL01000009">
    <property type="protein sequence ID" value="SHM61985.1"/>
    <property type="molecule type" value="Genomic_DNA"/>
</dbReference>
<keyword evidence="1" id="KW-0812">Transmembrane</keyword>
<evidence type="ECO:0000256" key="1">
    <source>
        <dbReference type="SAM" id="Phobius"/>
    </source>
</evidence>
<evidence type="ECO:0000313" key="2">
    <source>
        <dbReference type="EMBL" id="SHM61985.1"/>
    </source>
</evidence>
<keyword evidence="3" id="KW-1185">Reference proteome</keyword>
<proteinExistence type="predicted"/>
<reference evidence="2 3" key="1">
    <citation type="submission" date="2016-11" db="EMBL/GenBank/DDBJ databases">
        <authorList>
            <person name="Jaros S."/>
            <person name="Januszkiewicz K."/>
            <person name="Wedrychowicz H."/>
        </authorList>
    </citation>
    <scope>NUCLEOTIDE SEQUENCE [LARGE SCALE GENOMIC DNA]</scope>
    <source>
        <strain evidence="2 3">DSM 27406</strain>
    </source>
</reference>
<dbReference type="RefSeq" id="WP_073085713.1">
    <property type="nucleotide sequence ID" value="NZ_FRBL01000009.1"/>
</dbReference>
<dbReference type="OrthoDB" id="5198105at2"/>